<dbReference type="EMBL" id="GBXM01031724">
    <property type="protein sequence ID" value="JAH76853.1"/>
    <property type="molecule type" value="Transcribed_RNA"/>
</dbReference>
<proteinExistence type="predicted"/>
<accession>A0A0E9VI17</accession>
<reference evidence="2" key="1">
    <citation type="submission" date="2014-11" db="EMBL/GenBank/DDBJ databases">
        <authorList>
            <person name="Amaro Gonzalez C."/>
        </authorList>
    </citation>
    <scope>NUCLEOTIDE SEQUENCE</scope>
</reference>
<keyword evidence="1" id="KW-0812">Transmembrane</keyword>
<evidence type="ECO:0000313" key="2">
    <source>
        <dbReference type="EMBL" id="JAH76853.1"/>
    </source>
</evidence>
<evidence type="ECO:0000256" key="1">
    <source>
        <dbReference type="SAM" id="Phobius"/>
    </source>
</evidence>
<sequence>MGWGMCAFPLSRKRCPERYFILHLINYYLGFTHSKFYVFLIFKKAFNLCYILIITTSCVIYFLALYLAFE</sequence>
<dbReference type="AlphaFoldDB" id="A0A0E9VI17"/>
<reference evidence="2" key="2">
    <citation type="journal article" date="2015" name="Fish Shellfish Immunol.">
        <title>Early steps in the European eel (Anguilla anguilla)-Vibrio vulnificus interaction in the gills: Role of the RtxA13 toxin.</title>
        <authorList>
            <person name="Callol A."/>
            <person name="Pajuelo D."/>
            <person name="Ebbesson L."/>
            <person name="Teles M."/>
            <person name="MacKenzie S."/>
            <person name="Amaro C."/>
        </authorList>
    </citation>
    <scope>NUCLEOTIDE SEQUENCE</scope>
</reference>
<protein>
    <submittedName>
        <fullName evidence="2">Uncharacterized protein</fullName>
    </submittedName>
</protein>
<keyword evidence="1" id="KW-1133">Transmembrane helix</keyword>
<feature type="transmembrane region" description="Helical" evidence="1">
    <location>
        <begin position="20"/>
        <end position="42"/>
    </location>
</feature>
<feature type="transmembrane region" description="Helical" evidence="1">
    <location>
        <begin position="49"/>
        <end position="69"/>
    </location>
</feature>
<keyword evidence="1" id="KW-0472">Membrane</keyword>
<name>A0A0E9VI17_ANGAN</name>
<organism evidence="2">
    <name type="scientific">Anguilla anguilla</name>
    <name type="common">European freshwater eel</name>
    <name type="synonym">Muraena anguilla</name>
    <dbReference type="NCBI Taxonomy" id="7936"/>
    <lineage>
        <taxon>Eukaryota</taxon>
        <taxon>Metazoa</taxon>
        <taxon>Chordata</taxon>
        <taxon>Craniata</taxon>
        <taxon>Vertebrata</taxon>
        <taxon>Euteleostomi</taxon>
        <taxon>Actinopterygii</taxon>
        <taxon>Neopterygii</taxon>
        <taxon>Teleostei</taxon>
        <taxon>Anguilliformes</taxon>
        <taxon>Anguillidae</taxon>
        <taxon>Anguilla</taxon>
    </lineage>
</organism>